<feature type="domain" description="YqbQ/XkdQ" evidence="1">
    <location>
        <begin position="25"/>
        <end position="312"/>
    </location>
</feature>
<sequence>MAVELFIQHNSTIQFPVVEEGARLTLERKGTPGKLEFTVVKGPGLNFAEGDPVKLTVNGTAMFYGFVFKKKRDKGGTIDVVAYDQLRYLKNKDTITEEGLKASDLLKRIATDFRLNLGTVEDTGYTLETIVEENQTLFDMIQSALDETLMNTKQLYVLYDDAGKLTLKNINTMKLNLLIDEETGENFSYESSIDEQTYNKIKLAYNDEKTGKRELFIAQDGAKMNQWGVLQYFEEVQTKTGASAKADALLKLYDQKTRKLTIQNAFGDVRVRAGSAVVVALNLGDIVTNNYMVVNKVTHTFRGDEHMMELDLIGGEFIA</sequence>
<gene>
    <name evidence="2" type="ORF">CHR60_02255</name>
</gene>
<dbReference type="AlphaFoldDB" id="A0A2A7B946"/>
<dbReference type="EMBL" id="NOUV01000005">
    <property type="protein sequence ID" value="PDX87865.1"/>
    <property type="molecule type" value="Genomic_DNA"/>
</dbReference>
<dbReference type="InterPro" id="IPR056937">
    <property type="entry name" value="YqbQ/XkdQ"/>
</dbReference>
<protein>
    <submittedName>
        <fullName evidence="2">Hydrolase</fullName>
    </submittedName>
</protein>
<dbReference type="GO" id="GO:0016787">
    <property type="term" value="F:hydrolase activity"/>
    <property type="evidence" value="ECO:0007669"/>
    <property type="project" value="UniProtKB-KW"/>
</dbReference>
<dbReference type="Proteomes" id="UP000220904">
    <property type="component" value="Unassembled WGS sequence"/>
</dbReference>
<evidence type="ECO:0000313" key="3">
    <source>
        <dbReference type="Proteomes" id="UP000220904"/>
    </source>
</evidence>
<keyword evidence="2" id="KW-0378">Hydrolase</keyword>
<dbReference type="OrthoDB" id="1698671at2"/>
<name>A0A2A7B946_9FIRM</name>
<evidence type="ECO:0000259" key="1">
    <source>
        <dbReference type="Pfam" id="PF24032"/>
    </source>
</evidence>
<organism evidence="2 3">
    <name type="scientific">Faecalibacterium prausnitzii</name>
    <dbReference type="NCBI Taxonomy" id="853"/>
    <lineage>
        <taxon>Bacteria</taxon>
        <taxon>Bacillati</taxon>
        <taxon>Bacillota</taxon>
        <taxon>Clostridia</taxon>
        <taxon>Eubacteriales</taxon>
        <taxon>Oscillospiraceae</taxon>
        <taxon>Faecalibacterium</taxon>
    </lineage>
</organism>
<evidence type="ECO:0000313" key="2">
    <source>
        <dbReference type="EMBL" id="PDX87865.1"/>
    </source>
</evidence>
<accession>A0A2A7B946</accession>
<proteinExistence type="predicted"/>
<comment type="caution">
    <text evidence="2">The sequence shown here is derived from an EMBL/GenBank/DDBJ whole genome shotgun (WGS) entry which is preliminary data.</text>
</comment>
<reference evidence="2 3" key="1">
    <citation type="journal article" date="2017" name="Front. Microbiol.">
        <title>New Insights into the Diversity of the Genus Faecalibacterium.</title>
        <authorList>
            <person name="Benevides L."/>
            <person name="Burman S."/>
            <person name="Martin R."/>
            <person name="Robert V."/>
            <person name="Thomas M."/>
            <person name="Miquel S."/>
            <person name="Chain F."/>
            <person name="Sokol H."/>
            <person name="Bermudez-Humaran L.G."/>
            <person name="Morrison M."/>
            <person name="Langella P."/>
            <person name="Azevedo V.A."/>
            <person name="Chatel J.M."/>
            <person name="Soares S."/>
        </authorList>
    </citation>
    <scope>NUCLEOTIDE SEQUENCE [LARGE SCALE GENOMIC DNA]</scope>
    <source>
        <strain evidence="2 3">AHMP21</strain>
    </source>
</reference>
<dbReference type="RefSeq" id="WP_097791528.1">
    <property type="nucleotide sequence ID" value="NZ_JBLVPD010000016.1"/>
</dbReference>
<dbReference type="Pfam" id="PF24032">
    <property type="entry name" value="YQBQ"/>
    <property type="match status" value="1"/>
</dbReference>
<dbReference type="SUPFAM" id="SSF69279">
    <property type="entry name" value="Phage tail proteins"/>
    <property type="match status" value="1"/>
</dbReference>